<keyword evidence="7" id="KW-1185">Reference proteome</keyword>
<protein>
    <submittedName>
        <fullName evidence="6">2-dehydro-3-deoxyphosphogalactonate aldolase</fullName>
    </submittedName>
</protein>
<dbReference type="EMBL" id="FOVR01000017">
    <property type="protein sequence ID" value="SFO98521.1"/>
    <property type="molecule type" value="Genomic_DNA"/>
</dbReference>
<dbReference type="Proteomes" id="UP000199236">
    <property type="component" value="Unassembled WGS sequence"/>
</dbReference>
<gene>
    <name evidence="6" type="ORF">SAMN04488056_11753</name>
</gene>
<name>A0A1I5LP30_9HYPH</name>
<dbReference type="InterPro" id="IPR013785">
    <property type="entry name" value="Aldolase_TIM"/>
</dbReference>
<dbReference type="Gene3D" id="3.20.20.70">
    <property type="entry name" value="Aldolase class I"/>
    <property type="match status" value="1"/>
</dbReference>
<proteinExistence type="inferred from homology"/>
<dbReference type="PROSITE" id="PS00160">
    <property type="entry name" value="ALDOLASE_KDPG_KHG_2"/>
    <property type="match status" value="1"/>
</dbReference>
<dbReference type="STRING" id="655353.SAMN04488056_11753"/>
<dbReference type="InterPro" id="IPR031338">
    <property type="entry name" value="KDPG/KHG_AS_2"/>
</dbReference>
<comment type="similarity">
    <text evidence="2">Belongs to the KHG/KDPG aldolase family.</text>
</comment>
<comment type="subunit">
    <text evidence="3">Homotrimer.</text>
</comment>
<evidence type="ECO:0000256" key="2">
    <source>
        <dbReference type="ARBA" id="ARBA00006906"/>
    </source>
</evidence>
<dbReference type="OrthoDB" id="7204076at2"/>
<dbReference type="Pfam" id="PF01081">
    <property type="entry name" value="Aldolase"/>
    <property type="match status" value="1"/>
</dbReference>
<dbReference type="SUPFAM" id="SSF51569">
    <property type="entry name" value="Aldolase"/>
    <property type="match status" value="1"/>
</dbReference>
<dbReference type="InterPro" id="IPR000887">
    <property type="entry name" value="Aldlse_KDPG_KHG"/>
</dbReference>
<reference evidence="6 7" key="1">
    <citation type="submission" date="2016-10" db="EMBL/GenBank/DDBJ databases">
        <authorList>
            <person name="de Groot N.N."/>
        </authorList>
    </citation>
    <scope>NUCLEOTIDE SEQUENCE [LARGE SCALE GENOMIC DNA]</scope>
    <source>
        <strain evidence="6 7">CGMCC 1.9157</strain>
    </source>
</reference>
<sequence>MVSAFSEQFETAFAKMPLVAILRGVPAERAKTLLTILVEEGFTLIEVPLTSADATDAIQEMVEAAPDGIMIGAGTVLSPEDVQAVYDAGARFIVTPNTDPDVIKKANELGMPSCIGCLTPTEALLATRSGATVLKFFPAARLGGQYIKDVKVVLPPQMRVLAVGGVGPAEFEEYVAAGAAGFGIGSDLWKVGRSDEEVRSSARALVGQWKDMQ</sequence>
<evidence type="ECO:0000256" key="1">
    <source>
        <dbReference type="ARBA" id="ARBA00004761"/>
    </source>
</evidence>
<accession>A0A1I5LP30</accession>
<dbReference type="PANTHER" id="PTHR30246:SF1">
    <property type="entry name" value="2-DEHYDRO-3-DEOXY-6-PHOSPHOGALACTONATE ALDOLASE-RELATED"/>
    <property type="match status" value="1"/>
</dbReference>
<evidence type="ECO:0000313" key="7">
    <source>
        <dbReference type="Proteomes" id="UP000199236"/>
    </source>
</evidence>
<evidence type="ECO:0000256" key="3">
    <source>
        <dbReference type="ARBA" id="ARBA00011233"/>
    </source>
</evidence>
<dbReference type="AlphaFoldDB" id="A0A1I5LP30"/>
<organism evidence="6 7">
    <name type="scientific">Cohaesibacter marisflavi</name>
    <dbReference type="NCBI Taxonomy" id="655353"/>
    <lineage>
        <taxon>Bacteria</taxon>
        <taxon>Pseudomonadati</taxon>
        <taxon>Pseudomonadota</taxon>
        <taxon>Alphaproteobacteria</taxon>
        <taxon>Hyphomicrobiales</taxon>
        <taxon>Cohaesibacteraceae</taxon>
    </lineage>
</organism>
<comment type="pathway">
    <text evidence="1">Carbohydrate acid metabolism.</text>
</comment>
<evidence type="ECO:0000256" key="4">
    <source>
        <dbReference type="ARBA" id="ARBA00023239"/>
    </source>
</evidence>
<keyword evidence="4" id="KW-0456">Lyase</keyword>
<dbReference type="GO" id="GO:0016829">
    <property type="term" value="F:lyase activity"/>
    <property type="evidence" value="ECO:0007669"/>
    <property type="project" value="UniProtKB-KW"/>
</dbReference>
<evidence type="ECO:0000256" key="5">
    <source>
        <dbReference type="ARBA" id="ARBA00023277"/>
    </source>
</evidence>
<evidence type="ECO:0000313" key="6">
    <source>
        <dbReference type="EMBL" id="SFO98521.1"/>
    </source>
</evidence>
<dbReference type="PANTHER" id="PTHR30246">
    <property type="entry name" value="2-KETO-3-DEOXY-6-PHOSPHOGLUCONATE ALDOLASE"/>
    <property type="match status" value="1"/>
</dbReference>
<dbReference type="NCBIfam" id="NF006600">
    <property type="entry name" value="PRK09140.1"/>
    <property type="match status" value="1"/>
</dbReference>
<dbReference type="CDD" id="cd00452">
    <property type="entry name" value="KDPG_aldolase"/>
    <property type="match status" value="1"/>
</dbReference>
<dbReference type="RefSeq" id="WP_090075332.1">
    <property type="nucleotide sequence ID" value="NZ_FOVR01000017.1"/>
</dbReference>
<keyword evidence="5" id="KW-0119">Carbohydrate metabolism</keyword>